<organism evidence="1 2">
    <name type="scientific">Ramazzottius varieornatus</name>
    <name type="common">Water bear</name>
    <name type="synonym">Tardigrade</name>
    <dbReference type="NCBI Taxonomy" id="947166"/>
    <lineage>
        <taxon>Eukaryota</taxon>
        <taxon>Metazoa</taxon>
        <taxon>Ecdysozoa</taxon>
        <taxon>Tardigrada</taxon>
        <taxon>Eutardigrada</taxon>
        <taxon>Parachela</taxon>
        <taxon>Hypsibioidea</taxon>
        <taxon>Ramazzottiidae</taxon>
        <taxon>Ramazzottius</taxon>
    </lineage>
</organism>
<protein>
    <submittedName>
        <fullName evidence="1">Uncharacterized protein</fullName>
    </submittedName>
</protein>
<sequence length="114" mass="12707">MHGATDAVTSTVEVTTVSVDDDLRTANVCQNTIQNVNFKTITTAGAKDQQNLILDQTANAPSVIQQCYNRVQSRHNTKPKKTNSQDVEGVYAPKMLEEKVETLREEKLQLKMTK</sequence>
<evidence type="ECO:0000313" key="2">
    <source>
        <dbReference type="Proteomes" id="UP000186922"/>
    </source>
</evidence>
<name>A0A1D1V6X3_RAMVA</name>
<gene>
    <name evidence="1" type="primary">RvY_08740-1</name>
    <name evidence="1" type="synonym">RvY_08740.1</name>
    <name evidence="1" type="ORF">RvY_08740</name>
</gene>
<dbReference type="AlphaFoldDB" id="A0A1D1V6X3"/>
<accession>A0A1D1V6X3</accession>
<evidence type="ECO:0000313" key="1">
    <source>
        <dbReference type="EMBL" id="GAU97451.1"/>
    </source>
</evidence>
<dbReference type="Proteomes" id="UP000186922">
    <property type="component" value="Unassembled WGS sequence"/>
</dbReference>
<dbReference type="EMBL" id="BDGG01000004">
    <property type="protein sequence ID" value="GAU97451.1"/>
    <property type="molecule type" value="Genomic_DNA"/>
</dbReference>
<keyword evidence="2" id="KW-1185">Reference proteome</keyword>
<proteinExistence type="predicted"/>
<reference evidence="1 2" key="1">
    <citation type="journal article" date="2016" name="Nat. Commun.">
        <title>Extremotolerant tardigrade genome and improved radiotolerance of human cultured cells by tardigrade-unique protein.</title>
        <authorList>
            <person name="Hashimoto T."/>
            <person name="Horikawa D.D."/>
            <person name="Saito Y."/>
            <person name="Kuwahara H."/>
            <person name="Kozuka-Hata H."/>
            <person name="Shin-I T."/>
            <person name="Minakuchi Y."/>
            <person name="Ohishi K."/>
            <person name="Motoyama A."/>
            <person name="Aizu T."/>
            <person name="Enomoto A."/>
            <person name="Kondo K."/>
            <person name="Tanaka S."/>
            <person name="Hara Y."/>
            <person name="Koshikawa S."/>
            <person name="Sagara H."/>
            <person name="Miura T."/>
            <person name="Yokobori S."/>
            <person name="Miyagawa K."/>
            <person name="Suzuki Y."/>
            <person name="Kubo T."/>
            <person name="Oyama M."/>
            <person name="Kohara Y."/>
            <person name="Fujiyama A."/>
            <person name="Arakawa K."/>
            <person name="Katayama T."/>
            <person name="Toyoda A."/>
            <person name="Kunieda T."/>
        </authorList>
    </citation>
    <scope>NUCLEOTIDE SEQUENCE [LARGE SCALE GENOMIC DNA]</scope>
    <source>
        <strain evidence="1 2">YOKOZUNA-1</strain>
    </source>
</reference>
<comment type="caution">
    <text evidence="1">The sequence shown here is derived from an EMBL/GenBank/DDBJ whole genome shotgun (WGS) entry which is preliminary data.</text>
</comment>